<feature type="transmembrane region" description="Helical" evidence="2">
    <location>
        <begin position="32"/>
        <end position="51"/>
    </location>
</feature>
<sequence length="114" mass="12180">MFSLLNLAATVTPTPGEEGSLRPGLDPAQVTPGLLGFLATLFLVVAVIFLIRDMVKRIRRVRYKAMAEEEAQAQRERPADGPAAEAGLPVSHPEDPDGKPQRHAPGGKYGPDAP</sequence>
<evidence type="ECO:0000256" key="1">
    <source>
        <dbReference type="SAM" id="MobiDB-lite"/>
    </source>
</evidence>
<keyword evidence="3" id="KW-0966">Cell projection</keyword>
<organism evidence="3 4">
    <name type="scientific">Arthrobacter pigmenti</name>
    <dbReference type="NCBI Taxonomy" id="271432"/>
    <lineage>
        <taxon>Bacteria</taxon>
        <taxon>Bacillati</taxon>
        <taxon>Actinomycetota</taxon>
        <taxon>Actinomycetes</taxon>
        <taxon>Micrococcales</taxon>
        <taxon>Micrococcaceae</taxon>
        <taxon>Arthrobacter</taxon>
    </lineage>
</organism>
<name>A0A846RNL4_9MICC</name>
<dbReference type="AlphaFoldDB" id="A0A846RNL4"/>
<dbReference type="RefSeq" id="WP_342450274.1">
    <property type="nucleotide sequence ID" value="NZ_JAATJL010000001.1"/>
</dbReference>
<protein>
    <submittedName>
        <fullName evidence="3">Flagellar biosynthesis/type III secretory pathway M-ring protein FliF/YscJ</fullName>
    </submittedName>
</protein>
<keyword evidence="2" id="KW-0472">Membrane</keyword>
<evidence type="ECO:0000313" key="3">
    <source>
        <dbReference type="EMBL" id="NJC21727.1"/>
    </source>
</evidence>
<keyword evidence="3" id="KW-0969">Cilium</keyword>
<evidence type="ECO:0000256" key="2">
    <source>
        <dbReference type="SAM" id="Phobius"/>
    </source>
</evidence>
<comment type="caution">
    <text evidence="3">The sequence shown here is derived from an EMBL/GenBank/DDBJ whole genome shotgun (WGS) entry which is preliminary data.</text>
</comment>
<reference evidence="3 4" key="1">
    <citation type="submission" date="2020-03" db="EMBL/GenBank/DDBJ databases">
        <title>Sequencing the genomes of 1000 actinobacteria strains.</title>
        <authorList>
            <person name="Klenk H.-P."/>
        </authorList>
    </citation>
    <scope>NUCLEOTIDE SEQUENCE [LARGE SCALE GENOMIC DNA]</scope>
    <source>
        <strain evidence="3 4">DSM 16403</strain>
    </source>
</reference>
<keyword evidence="2" id="KW-1133">Transmembrane helix</keyword>
<gene>
    <name evidence="3" type="ORF">BJ994_000803</name>
</gene>
<evidence type="ECO:0000313" key="4">
    <source>
        <dbReference type="Proteomes" id="UP000547458"/>
    </source>
</evidence>
<accession>A0A846RNL4</accession>
<feature type="region of interest" description="Disordered" evidence="1">
    <location>
        <begin position="67"/>
        <end position="114"/>
    </location>
</feature>
<keyword evidence="4" id="KW-1185">Reference proteome</keyword>
<keyword evidence="2" id="KW-0812">Transmembrane</keyword>
<dbReference type="EMBL" id="JAATJL010000001">
    <property type="protein sequence ID" value="NJC21727.1"/>
    <property type="molecule type" value="Genomic_DNA"/>
</dbReference>
<dbReference type="Proteomes" id="UP000547458">
    <property type="component" value="Unassembled WGS sequence"/>
</dbReference>
<proteinExistence type="predicted"/>
<keyword evidence="3" id="KW-0282">Flagellum</keyword>